<dbReference type="SUPFAM" id="SSF55920">
    <property type="entry name" value="Creatinase/aminopeptidase"/>
    <property type="match status" value="1"/>
</dbReference>
<dbReference type="Pfam" id="PF00557">
    <property type="entry name" value="Peptidase_M24"/>
    <property type="match status" value="1"/>
</dbReference>
<keyword evidence="4" id="KW-0482">Metalloprotease</keyword>
<dbReference type="AlphaFoldDB" id="A0A7C3V3H9"/>
<evidence type="ECO:0000259" key="6">
    <source>
        <dbReference type="Pfam" id="PF00557"/>
    </source>
</evidence>
<feature type="domain" description="Peptidase M24" evidence="6">
    <location>
        <begin position="153"/>
        <end position="356"/>
    </location>
</feature>
<evidence type="ECO:0000256" key="4">
    <source>
        <dbReference type="ARBA" id="ARBA00023049"/>
    </source>
</evidence>
<gene>
    <name evidence="8" type="ORF">ENW96_01420</name>
</gene>
<keyword evidence="1" id="KW-0645">Protease</keyword>
<dbReference type="PANTHER" id="PTHR46112">
    <property type="entry name" value="AMINOPEPTIDASE"/>
    <property type="match status" value="1"/>
</dbReference>
<evidence type="ECO:0000259" key="7">
    <source>
        <dbReference type="Pfam" id="PF01321"/>
    </source>
</evidence>
<dbReference type="GO" id="GO:0046872">
    <property type="term" value="F:metal ion binding"/>
    <property type="evidence" value="ECO:0007669"/>
    <property type="project" value="UniProtKB-KW"/>
</dbReference>
<dbReference type="Gene3D" id="3.40.350.10">
    <property type="entry name" value="Creatinase/prolidase N-terminal domain"/>
    <property type="match status" value="1"/>
</dbReference>
<evidence type="ECO:0000313" key="8">
    <source>
        <dbReference type="EMBL" id="HGF33034.1"/>
    </source>
</evidence>
<dbReference type="CDD" id="cd01092">
    <property type="entry name" value="APP-like"/>
    <property type="match status" value="1"/>
</dbReference>
<reference evidence="8" key="1">
    <citation type="journal article" date="2020" name="mSystems">
        <title>Genome- and Community-Level Interaction Insights into Carbon Utilization and Element Cycling Functions of Hydrothermarchaeota in Hydrothermal Sediment.</title>
        <authorList>
            <person name="Zhou Z."/>
            <person name="Liu Y."/>
            <person name="Xu W."/>
            <person name="Pan J."/>
            <person name="Luo Z.H."/>
            <person name="Li M."/>
        </authorList>
    </citation>
    <scope>NUCLEOTIDE SEQUENCE [LARGE SCALE GENOMIC DNA]</scope>
    <source>
        <strain evidence="8">SpSt-897</strain>
    </source>
</reference>
<dbReference type="InterPro" id="IPR050659">
    <property type="entry name" value="Peptidase_M24B"/>
</dbReference>
<accession>A0A7C3V3H9</accession>
<comment type="similarity">
    <text evidence="5">Belongs to the peptidase M24B family.</text>
</comment>
<proteinExistence type="inferred from homology"/>
<keyword evidence="8" id="KW-0031">Aminopeptidase</keyword>
<dbReference type="Gene3D" id="3.90.230.10">
    <property type="entry name" value="Creatinase/methionine aminopeptidase superfamily"/>
    <property type="match status" value="1"/>
</dbReference>
<sequence length="371" mass="40754">MITSLTRSRLAALRELLASQRLDALLVSGPDNRRYLSGFTAREELIHESCGSLLITREEALLFTDFRYQEWARAEAPEYDIVLYKAGLGVVLAEQLGVFRVRRLGFEPAYLAVAHYQRLTQAVGEAGLSVEWVPTEGLVEGLREVKSAAEVAEVRRALALTERVFSEVAALLRPEMSEGQVAWEIERRLREEGAAELAFEPIVAAGPNSARPHHRSGTYLLREQEPIIIDMGARVQGYCADFTRTVILGEPTARFREIYLLVRQAQARAEAGLKAGMESLAGDALGREVIAQAGYGEAFGHSLGHGVGLAVHEAPSLSPVAERSTILKAGSIVTVEPGIYLPGWGGVRLENLALIHPDRAEVLNRLGFYRF</sequence>
<dbReference type="EMBL" id="DTMF01000039">
    <property type="protein sequence ID" value="HGF33034.1"/>
    <property type="molecule type" value="Genomic_DNA"/>
</dbReference>
<keyword evidence="3" id="KW-0378">Hydrolase</keyword>
<dbReference type="InterPro" id="IPR036005">
    <property type="entry name" value="Creatinase/aminopeptidase-like"/>
</dbReference>
<evidence type="ECO:0000256" key="5">
    <source>
        <dbReference type="RuleBase" id="RU000590"/>
    </source>
</evidence>
<comment type="caution">
    <text evidence="8">The sequence shown here is derived from an EMBL/GenBank/DDBJ whole genome shotgun (WGS) entry which is preliminary data.</text>
</comment>
<organism evidence="8">
    <name type="scientific">Desulfobacca acetoxidans</name>
    <dbReference type="NCBI Taxonomy" id="60893"/>
    <lineage>
        <taxon>Bacteria</taxon>
        <taxon>Pseudomonadati</taxon>
        <taxon>Thermodesulfobacteriota</taxon>
        <taxon>Desulfobaccia</taxon>
        <taxon>Desulfobaccales</taxon>
        <taxon>Desulfobaccaceae</taxon>
        <taxon>Desulfobacca</taxon>
    </lineage>
</organism>
<evidence type="ECO:0000256" key="2">
    <source>
        <dbReference type="ARBA" id="ARBA00022723"/>
    </source>
</evidence>
<feature type="domain" description="Creatinase N-terminal" evidence="7">
    <location>
        <begin position="9"/>
        <end position="145"/>
    </location>
</feature>
<dbReference type="Pfam" id="PF01321">
    <property type="entry name" value="Creatinase_N"/>
    <property type="match status" value="1"/>
</dbReference>
<dbReference type="PROSITE" id="PS00491">
    <property type="entry name" value="PROLINE_PEPTIDASE"/>
    <property type="match status" value="1"/>
</dbReference>
<name>A0A7C3V3H9_9BACT</name>
<dbReference type="InterPro" id="IPR000587">
    <property type="entry name" value="Creatinase_N"/>
</dbReference>
<evidence type="ECO:0000256" key="1">
    <source>
        <dbReference type="ARBA" id="ARBA00022670"/>
    </source>
</evidence>
<dbReference type="GO" id="GO:0004177">
    <property type="term" value="F:aminopeptidase activity"/>
    <property type="evidence" value="ECO:0007669"/>
    <property type="project" value="UniProtKB-KW"/>
</dbReference>
<dbReference type="SUPFAM" id="SSF53092">
    <property type="entry name" value="Creatinase/prolidase N-terminal domain"/>
    <property type="match status" value="1"/>
</dbReference>
<dbReference type="InterPro" id="IPR001131">
    <property type="entry name" value="Peptidase_M24B_aminopep-P_CS"/>
</dbReference>
<keyword evidence="2 5" id="KW-0479">Metal-binding</keyword>
<dbReference type="InterPro" id="IPR029149">
    <property type="entry name" value="Creatin/AminoP/Spt16_N"/>
</dbReference>
<dbReference type="GO" id="GO:0008237">
    <property type="term" value="F:metallopeptidase activity"/>
    <property type="evidence" value="ECO:0007669"/>
    <property type="project" value="UniProtKB-KW"/>
</dbReference>
<protein>
    <submittedName>
        <fullName evidence="8">Aminopeptidase P family protein</fullName>
    </submittedName>
</protein>
<dbReference type="GO" id="GO:0006508">
    <property type="term" value="P:proteolysis"/>
    <property type="evidence" value="ECO:0007669"/>
    <property type="project" value="UniProtKB-KW"/>
</dbReference>
<evidence type="ECO:0000256" key="3">
    <source>
        <dbReference type="ARBA" id="ARBA00022801"/>
    </source>
</evidence>
<dbReference type="InterPro" id="IPR000994">
    <property type="entry name" value="Pept_M24"/>
</dbReference>
<dbReference type="PANTHER" id="PTHR46112:SF8">
    <property type="entry name" value="CYTOPLASMIC PEPTIDASE PEPQ-RELATED"/>
    <property type="match status" value="1"/>
</dbReference>